<evidence type="ECO:0000313" key="2">
    <source>
        <dbReference type="Proteomes" id="UP000295689"/>
    </source>
</evidence>
<protein>
    <submittedName>
        <fullName evidence="1">BadM/Rrf2 family transcriptional regulator</fullName>
    </submittedName>
</protein>
<name>A0A4R2B5F3_9BACI</name>
<dbReference type="InterPro" id="IPR036388">
    <property type="entry name" value="WH-like_DNA-bd_sf"/>
</dbReference>
<dbReference type="Gene3D" id="1.10.10.10">
    <property type="entry name" value="Winged helix-like DNA-binding domain superfamily/Winged helix DNA-binding domain"/>
    <property type="match status" value="1"/>
</dbReference>
<dbReference type="Proteomes" id="UP000295689">
    <property type="component" value="Unassembled WGS sequence"/>
</dbReference>
<dbReference type="GO" id="GO:0005829">
    <property type="term" value="C:cytosol"/>
    <property type="evidence" value="ECO:0007669"/>
    <property type="project" value="TreeGrafter"/>
</dbReference>
<dbReference type="PROSITE" id="PS51197">
    <property type="entry name" value="HTH_RRF2_2"/>
    <property type="match status" value="1"/>
</dbReference>
<dbReference type="GO" id="GO:0003700">
    <property type="term" value="F:DNA-binding transcription factor activity"/>
    <property type="evidence" value="ECO:0007669"/>
    <property type="project" value="TreeGrafter"/>
</dbReference>
<dbReference type="InterPro" id="IPR000944">
    <property type="entry name" value="Tscrpt_reg_Rrf2"/>
</dbReference>
<dbReference type="InterPro" id="IPR036390">
    <property type="entry name" value="WH_DNA-bd_sf"/>
</dbReference>
<dbReference type="Pfam" id="PF02082">
    <property type="entry name" value="Rrf2"/>
    <property type="match status" value="1"/>
</dbReference>
<dbReference type="EMBL" id="SLVV01000014">
    <property type="protein sequence ID" value="TCN20509.1"/>
    <property type="molecule type" value="Genomic_DNA"/>
</dbReference>
<reference evidence="1 2" key="1">
    <citation type="journal article" date="2015" name="Stand. Genomic Sci.">
        <title>Genomic Encyclopedia of Bacterial and Archaeal Type Strains, Phase III: the genomes of soil and plant-associated and newly described type strains.</title>
        <authorList>
            <person name="Whitman W.B."/>
            <person name="Woyke T."/>
            <person name="Klenk H.P."/>
            <person name="Zhou Y."/>
            <person name="Lilburn T.G."/>
            <person name="Beck B.J."/>
            <person name="De Vos P."/>
            <person name="Vandamme P."/>
            <person name="Eisen J.A."/>
            <person name="Garrity G."/>
            <person name="Hugenholtz P."/>
            <person name="Kyrpides N.C."/>
        </authorList>
    </citation>
    <scope>NUCLEOTIDE SEQUENCE [LARGE SCALE GENOMIC DNA]</scope>
    <source>
        <strain evidence="1 2">CV53</strain>
    </source>
</reference>
<dbReference type="PANTHER" id="PTHR33221">
    <property type="entry name" value="WINGED HELIX-TURN-HELIX TRANSCRIPTIONAL REGULATOR, RRF2 FAMILY"/>
    <property type="match status" value="1"/>
</dbReference>
<proteinExistence type="predicted"/>
<dbReference type="NCBIfam" id="TIGR00738">
    <property type="entry name" value="rrf2_super"/>
    <property type="match status" value="1"/>
</dbReference>
<comment type="caution">
    <text evidence="1">The sequence shown here is derived from an EMBL/GenBank/DDBJ whole genome shotgun (WGS) entry which is preliminary data.</text>
</comment>
<organism evidence="1 2">
    <name type="scientific">Mesobacillus foraminis</name>
    <dbReference type="NCBI Taxonomy" id="279826"/>
    <lineage>
        <taxon>Bacteria</taxon>
        <taxon>Bacillati</taxon>
        <taxon>Bacillota</taxon>
        <taxon>Bacilli</taxon>
        <taxon>Bacillales</taxon>
        <taxon>Bacillaceae</taxon>
        <taxon>Mesobacillus</taxon>
    </lineage>
</organism>
<accession>A0A4R2B5F3</accession>
<keyword evidence="2" id="KW-1185">Reference proteome</keyword>
<dbReference type="RefSeq" id="WP_132011112.1">
    <property type="nucleotide sequence ID" value="NZ_JABUHM010000012.1"/>
</dbReference>
<dbReference type="SUPFAM" id="SSF46785">
    <property type="entry name" value="Winged helix' DNA-binding domain"/>
    <property type="match status" value="1"/>
</dbReference>
<dbReference type="AlphaFoldDB" id="A0A4R2B5F3"/>
<dbReference type="PANTHER" id="PTHR33221:SF9">
    <property type="entry name" value="RRF2 FAMILY PROTEIN"/>
    <property type="match status" value="1"/>
</dbReference>
<sequence>MKYSKATNYALHTMVYLLLIPDGKSIGVRPLAEFLRVSPTYLSKILTKLVKAGFIESATGVNGGYKPIKNRYDITFLDVIHAIEGPASMFNCNLEHIASDNQNCLIEKVMVNAELKMVTYLKEKKIKELTEKVDSSVIIFINNESK</sequence>
<evidence type="ECO:0000313" key="1">
    <source>
        <dbReference type="EMBL" id="TCN20509.1"/>
    </source>
</evidence>
<gene>
    <name evidence="1" type="ORF">EV146_114129</name>
</gene>